<dbReference type="SMART" id="SM00710">
    <property type="entry name" value="PbH1"/>
    <property type="match status" value="5"/>
</dbReference>
<dbReference type="InterPro" id="IPR006626">
    <property type="entry name" value="PbH1"/>
</dbReference>
<reference evidence="3 4" key="1">
    <citation type="journal article" date="2019" name="Front. Microbiol.">
        <title>Genomic Features for Desiccation Tolerance and Sugar Biosynthesis in the Extremophile Gloeocapsopsis sp. UTEX B3054.</title>
        <authorList>
            <person name="Urrejola C."/>
            <person name="Alcorta J."/>
            <person name="Salas L."/>
            <person name="Vasquez M."/>
            <person name="Polz M.F."/>
            <person name="Vicuna R."/>
            <person name="Diez B."/>
        </authorList>
    </citation>
    <scope>NUCLEOTIDE SEQUENCE [LARGE SCALE GENOMIC DNA]</scope>
    <source>
        <strain evidence="3 4">1H9</strain>
    </source>
</reference>
<dbReference type="SUPFAM" id="SSF51126">
    <property type="entry name" value="Pectin lyase-like"/>
    <property type="match status" value="1"/>
</dbReference>
<evidence type="ECO:0000313" key="3">
    <source>
        <dbReference type="EMBL" id="MUL36368.1"/>
    </source>
</evidence>
<feature type="domain" description="SLH" evidence="2">
    <location>
        <begin position="487"/>
        <end position="545"/>
    </location>
</feature>
<dbReference type="RefSeq" id="WP_105221842.1">
    <property type="nucleotide sequence ID" value="NZ_CAWNSU010000118.1"/>
</dbReference>
<feature type="compositionally biased region" description="Pro residues" evidence="1">
    <location>
        <begin position="78"/>
        <end position="114"/>
    </location>
</feature>
<name>A0A6N8FTD1_9CHRO</name>
<protein>
    <recommendedName>
        <fullName evidence="2">SLH domain-containing protein</fullName>
    </recommendedName>
</protein>
<evidence type="ECO:0000256" key="1">
    <source>
        <dbReference type="SAM" id="MobiDB-lite"/>
    </source>
</evidence>
<dbReference type="InterPro" id="IPR011459">
    <property type="entry name" value="DUF1565"/>
</dbReference>
<organism evidence="3 4">
    <name type="scientific">Gloeocapsopsis dulcis AAB1 = 1H9</name>
    <dbReference type="NCBI Taxonomy" id="1433147"/>
    <lineage>
        <taxon>Bacteria</taxon>
        <taxon>Bacillati</taxon>
        <taxon>Cyanobacteriota</taxon>
        <taxon>Cyanophyceae</taxon>
        <taxon>Oscillatoriophycideae</taxon>
        <taxon>Chroococcales</taxon>
        <taxon>Chroococcaceae</taxon>
        <taxon>Gloeocapsopsis</taxon>
        <taxon>Gloeocapsopsis dulcis</taxon>
    </lineage>
</organism>
<dbReference type="Pfam" id="PF05048">
    <property type="entry name" value="NosD"/>
    <property type="match status" value="1"/>
</dbReference>
<feature type="compositionally biased region" description="Low complexity" evidence="1">
    <location>
        <begin position="115"/>
        <end position="127"/>
    </location>
</feature>
<dbReference type="NCBIfam" id="TIGR03804">
    <property type="entry name" value="para_beta_helix"/>
    <property type="match status" value="3"/>
</dbReference>
<proteinExistence type="predicted"/>
<dbReference type="InterPro" id="IPR011050">
    <property type="entry name" value="Pectin_lyase_fold/virulence"/>
</dbReference>
<evidence type="ECO:0000313" key="4">
    <source>
        <dbReference type="Proteomes" id="UP000441797"/>
    </source>
</evidence>
<accession>A0A6N8FTD1</accession>
<dbReference type="OrthoDB" id="9759810at2"/>
<dbReference type="PROSITE" id="PS51272">
    <property type="entry name" value="SLH"/>
    <property type="match status" value="3"/>
</dbReference>
<dbReference type="InterPro" id="IPR012334">
    <property type="entry name" value="Pectin_lyas_fold"/>
</dbReference>
<dbReference type="PANTHER" id="PTHR43308:SF5">
    <property type="entry name" value="S-LAYER PROTEIN _ PEPTIDOGLYCAN ENDO-BETA-N-ACETYLGLUCOSAMINIDASE"/>
    <property type="match status" value="1"/>
</dbReference>
<dbReference type="Gene3D" id="2.160.20.10">
    <property type="entry name" value="Single-stranded right-handed beta-helix, Pectin lyase-like"/>
    <property type="match status" value="1"/>
</dbReference>
<comment type="caution">
    <text evidence="3">The sequence shown here is derived from an EMBL/GenBank/DDBJ whole genome shotgun (WGS) entry which is preliminary data.</text>
</comment>
<feature type="domain" description="SLH" evidence="2">
    <location>
        <begin position="423"/>
        <end position="486"/>
    </location>
</feature>
<keyword evidence="4" id="KW-1185">Reference proteome</keyword>
<dbReference type="Proteomes" id="UP000441797">
    <property type="component" value="Unassembled WGS sequence"/>
</dbReference>
<dbReference type="AlphaFoldDB" id="A0A6N8FTD1"/>
<sequence length="618" mass="64975">MTNHGSDNHKSNIFRVISTKRRAPHLSLGAKASALLFVATGAILADTAITQSVAPKAIASSKKLAQFVVPTTNEPTSTPTPSPTLSPSPLPTTSPSPSPTPTPSPTLSPSPSPTLSPTQTTPTTPSTNQVPATTTVIYVNPQTGTDSAGAGSTAAAPYRTITYALSQAQPGTAIQLAPGNYSSETGEVFPLTIRQGVTLRGDDASKGQSIIITGGGEYVSPTFARQNVTVRAENNSAISGVTITNPNTRGTALWIESTNPTVTNNTFIESNRDGVFVTGAANPKIEANVFSKNGGNGISVARSAQGEIRNNTFQDTGFGLAIGGASSPLVAENQIKENQDGIYISESARPILRSNVIENNKRDGIVATVNAQPDLGTAESTGNNIIRSNERYDVYNATRGNTLLAVGNTLDAKRTSGRVNLVAPQFAFSDVQGLWAQPYIAALASREIIAGFPDGTFKPNEPVTRAQFAAIVSKAFAPTPQRQAQEFNDVNRNFWGYQAIQTAYRGGFVAGYPGGAFQPQQQIPRVQALVSLANGLNLRADNPNVLVAYADASQIPSYATDAVAAATQRQLVVNYPSPNQLNPNRPATRAEVAAFVYQALVNSGRAQEIASPYLVRVP</sequence>
<dbReference type="Pfam" id="PF07602">
    <property type="entry name" value="DUF1565"/>
    <property type="match status" value="1"/>
</dbReference>
<dbReference type="InterPro" id="IPR007742">
    <property type="entry name" value="NosD_dom"/>
</dbReference>
<evidence type="ECO:0000259" key="2">
    <source>
        <dbReference type="PROSITE" id="PS51272"/>
    </source>
</evidence>
<dbReference type="EMBL" id="NAPY01000010">
    <property type="protein sequence ID" value="MUL36368.1"/>
    <property type="molecule type" value="Genomic_DNA"/>
</dbReference>
<gene>
    <name evidence="3" type="ORF">BWI75_08410</name>
</gene>
<dbReference type="InterPro" id="IPR001119">
    <property type="entry name" value="SLH_dom"/>
</dbReference>
<dbReference type="InterPro" id="IPR051465">
    <property type="entry name" value="Cell_Envelope_Struct_Comp"/>
</dbReference>
<feature type="domain" description="SLH" evidence="2">
    <location>
        <begin position="546"/>
        <end position="610"/>
    </location>
</feature>
<feature type="region of interest" description="Disordered" evidence="1">
    <location>
        <begin position="71"/>
        <end position="132"/>
    </location>
</feature>
<dbReference type="Gene3D" id="3.30.1910.20">
    <property type="entry name" value="asparaginyl-tRNA synthetase, N-terminal domain"/>
    <property type="match status" value="1"/>
</dbReference>
<dbReference type="InterPro" id="IPR022441">
    <property type="entry name" value="Para_beta_helix_rpt-2"/>
</dbReference>
<dbReference type="PANTHER" id="PTHR43308">
    <property type="entry name" value="OUTER MEMBRANE PROTEIN ALPHA-RELATED"/>
    <property type="match status" value="1"/>
</dbReference>
<dbReference type="Pfam" id="PF00395">
    <property type="entry name" value="SLH"/>
    <property type="match status" value="3"/>
</dbReference>